<dbReference type="SUPFAM" id="SSF48179">
    <property type="entry name" value="6-phosphogluconate dehydrogenase C-terminal domain-like"/>
    <property type="match status" value="1"/>
</dbReference>
<dbReference type="PANTHER" id="PTHR43491">
    <property type="entry name" value="UDP-N-ACETYL-D-MANNOSAMINE DEHYDROGENASE"/>
    <property type="match status" value="1"/>
</dbReference>
<dbReference type="Gene3D" id="3.40.50.720">
    <property type="entry name" value="NAD(P)-binding Rossmann-like Domain"/>
    <property type="match status" value="2"/>
</dbReference>
<evidence type="ECO:0000259" key="5">
    <source>
        <dbReference type="SMART" id="SM00984"/>
    </source>
</evidence>
<dbReference type="InterPro" id="IPR017476">
    <property type="entry name" value="UDP-Glc/GDP-Man"/>
</dbReference>
<keyword evidence="3" id="KW-0520">NAD</keyword>
<dbReference type="Pfam" id="PF00984">
    <property type="entry name" value="UDPG_MGDP_dh"/>
    <property type="match status" value="1"/>
</dbReference>
<keyword evidence="2" id="KW-0560">Oxidoreductase</keyword>
<dbReference type="InterPro" id="IPR028359">
    <property type="entry name" value="UDP_ManNAc/GlcNAc_DH"/>
</dbReference>
<dbReference type="InterPro" id="IPR036291">
    <property type="entry name" value="NAD(P)-bd_dom_sf"/>
</dbReference>
<dbReference type="Pfam" id="PF03721">
    <property type="entry name" value="UDPG_MGDP_dh_N"/>
    <property type="match status" value="1"/>
</dbReference>
<dbReference type="InterPro" id="IPR036220">
    <property type="entry name" value="UDP-Glc/GDP-Man_DH_C_sf"/>
</dbReference>
<keyword evidence="7" id="KW-1185">Reference proteome</keyword>
<dbReference type="PANTHER" id="PTHR43491:SF2">
    <property type="entry name" value="UDP-N-ACETYL-D-MANNOSAMINE DEHYDROGENASE"/>
    <property type="match status" value="1"/>
</dbReference>
<evidence type="ECO:0000256" key="4">
    <source>
        <dbReference type="PIRNR" id="PIRNR000124"/>
    </source>
</evidence>
<dbReference type="GO" id="GO:0000271">
    <property type="term" value="P:polysaccharide biosynthetic process"/>
    <property type="evidence" value="ECO:0007669"/>
    <property type="project" value="InterPro"/>
</dbReference>
<proteinExistence type="inferred from homology"/>
<reference evidence="6 7" key="1">
    <citation type="submission" date="2012-10" db="EMBL/GenBank/DDBJ databases">
        <title>Towards defining the chloroviruses: a genomic journey through a genus of large DNA viruses.</title>
        <authorList>
            <person name="Jeanniard A."/>
            <person name="Dunigan D.D."/>
            <person name="Gurnon J.R."/>
            <person name="Agarkova I."/>
            <person name="Kang M."/>
            <person name="Vitek J."/>
            <person name="Duncan G."/>
            <person name="McClung O.W."/>
            <person name="Larsen M."/>
            <person name="Claverie J.-M."/>
            <person name="Van Etten J.L."/>
            <person name="Blanc G."/>
        </authorList>
    </citation>
    <scope>NUCLEOTIDE SEQUENCE [LARGE SCALE GENOMIC DNA]</scope>
</reference>
<gene>
    <name evidence="6" type="primary">CVA-1_144L</name>
    <name evidence="6" type="ORF">PBCVCVA1_144L</name>
</gene>
<dbReference type="RefSeq" id="YP_009701738.1">
    <property type="nucleotide sequence ID" value="NC_044937.1"/>
</dbReference>
<dbReference type="EMBL" id="JX997159">
    <property type="protein sequence ID" value="AGE50402.1"/>
    <property type="molecule type" value="Genomic_DNA"/>
</dbReference>
<evidence type="ECO:0000256" key="3">
    <source>
        <dbReference type="ARBA" id="ARBA00023027"/>
    </source>
</evidence>
<dbReference type="KEGG" id="vg:41900303"/>
<evidence type="ECO:0000313" key="7">
    <source>
        <dbReference type="Proteomes" id="UP000243236"/>
    </source>
</evidence>
<dbReference type="SUPFAM" id="SSF51735">
    <property type="entry name" value="NAD(P)-binding Rossmann-fold domains"/>
    <property type="match status" value="1"/>
</dbReference>
<dbReference type="GO" id="GO:0051287">
    <property type="term" value="F:NAD binding"/>
    <property type="evidence" value="ECO:0007669"/>
    <property type="project" value="InterPro"/>
</dbReference>
<dbReference type="Proteomes" id="UP000243236">
    <property type="component" value="Segment"/>
</dbReference>
<name>M1HF05_9PHYC</name>
<dbReference type="GO" id="GO:0016616">
    <property type="term" value="F:oxidoreductase activity, acting on the CH-OH group of donors, NAD or NADP as acceptor"/>
    <property type="evidence" value="ECO:0007669"/>
    <property type="project" value="InterPro"/>
</dbReference>
<organism evidence="6 7">
    <name type="scientific">Paramecium bursaria Chlorella virus CVA-1</name>
    <dbReference type="NCBI Taxonomy" id="42683"/>
    <lineage>
        <taxon>Viruses</taxon>
        <taxon>Varidnaviria</taxon>
        <taxon>Bamfordvirae</taxon>
        <taxon>Nucleocytoviricota</taxon>
        <taxon>Megaviricetes</taxon>
        <taxon>Algavirales</taxon>
        <taxon>Phycodnaviridae</taxon>
        <taxon>Chlorovirus</taxon>
        <taxon>Chlorovirus conductrix</taxon>
        <taxon>Paramecium bursaria Chlorella virus A1</taxon>
    </lineage>
</organism>
<dbReference type="InterPro" id="IPR014027">
    <property type="entry name" value="UDP-Glc/GDP-Man_DH_C"/>
</dbReference>
<accession>M1HF05</accession>
<evidence type="ECO:0000256" key="2">
    <source>
        <dbReference type="ARBA" id="ARBA00023002"/>
    </source>
</evidence>
<dbReference type="InterPro" id="IPR014026">
    <property type="entry name" value="UDP-Glc/GDP-Man_DH_dimer"/>
</dbReference>
<evidence type="ECO:0000313" key="6">
    <source>
        <dbReference type="EMBL" id="AGE50402.1"/>
    </source>
</evidence>
<dbReference type="GO" id="GO:0016628">
    <property type="term" value="F:oxidoreductase activity, acting on the CH-CH group of donors, NAD or NADP as acceptor"/>
    <property type="evidence" value="ECO:0007669"/>
    <property type="project" value="InterPro"/>
</dbReference>
<dbReference type="PIRSF" id="PIRSF500136">
    <property type="entry name" value="UDP_ManNAc_DH"/>
    <property type="match status" value="1"/>
</dbReference>
<dbReference type="GeneID" id="41900303"/>
<feature type="domain" description="UDP-glucose/GDP-mannose dehydrogenase C-terminal" evidence="5">
    <location>
        <begin position="291"/>
        <end position="376"/>
    </location>
</feature>
<dbReference type="InterPro" id="IPR001732">
    <property type="entry name" value="UDP-Glc/GDP-Man_DH_N"/>
</dbReference>
<dbReference type="SUPFAM" id="SSF52413">
    <property type="entry name" value="UDP-glucose/GDP-mannose dehydrogenase C-terminal domain"/>
    <property type="match status" value="1"/>
</dbReference>
<dbReference type="Pfam" id="PF03720">
    <property type="entry name" value="UDPG_MGDP_dh_C"/>
    <property type="match status" value="1"/>
</dbReference>
<comment type="similarity">
    <text evidence="1 4">Belongs to the UDP-glucose/GDP-mannose dehydrogenase family.</text>
</comment>
<sequence length="376" mass="41125">MFAKKLAIIGSGYVGLELAQVLSRGHSTNAVIIAYDINLERAEYVNSITAGNVIGTNDPNMLMNADAFMICVPTPDDAYGRPDERPLYQAKALVEKYSKKDSIMILESSVCVGDTRKIFGNLRDKDIFVAFSPERVDPGRVFPPPHTIAKLLGGIDKESYDKALEVYSPAFDNIVYVSSPEVAEFSKLYENTFRLMNIAFANQVADAAKNLGLNPDEIYDAVNTKPFGLSGPFKSGLGAGGPCLPSNAKHLLHTCDIPLLKSASEACSERPRKQAWNFANFAKDTDIKKVLVSGLSFKKNVSTTIASPALAFAYELSKLMHVVVHDPLVPKNNDLNFTSDLVSDLKSSDCVILLVDHDHPDTAEINKYASKMLWSP</sequence>
<dbReference type="NCBIfam" id="TIGR03026">
    <property type="entry name" value="NDP-sugDHase"/>
    <property type="match status" value="1"/>
</dbReference>
<dbReference type="InterPro" id="IPR008927">
    <property type="entry name" value="6-PGluconate_DH-like_C_sf"/>
</dbReference>
<protein>
    <submittedName>
        <fullName evidence="6">UDP-N-acetyl-D-mannosamine dehydrogenase / UDP-glucose 6-dehydrogenase</fullName>
    </submittedName>
</protein>
<evidence type="ECO:0000256" key="1">
    <source>
        <dbReference type="ARBA" id="ARBA00006601"/>
    </source>
</evidence>
<dbReference type="PIRSF" id="PIRSF000124">
    <property type="entry name" value="UDPglc_GDPman_dh"/>
    <property type="match status" value="1"/>
</dbReference>
<dbReference type="SMART" id="SM00984">
    <property type="entry name" value="UDPG_MGDP_dh_C"/>
    <property type="match status" value="1"/>
</dbReference>